<dbReference type="Proteomes" id="UP000640485">
    <property type="component" value="Unassembled WGS sequence"/>
</dbReference>
<sequence length="198" mass="20664">MHAMKMLLAGAVLAISAAGANAATYYANKVIEAVDGTCGTPGSLELCNPARKDPNNALHAADGAFYSLGLGGSLTVGFAKPLFQPVDEVTVYEITYDREYGHHQEAVDVYGVLNGVETFFGRLLNTTTSSSVFATSAFEYIKLVDATKDQFPFGGGVKGDGFDVDSVKVAAIPLPATGLLLLGGLGGLAALRRRKKAD</sequence>
<evidence type="ECO:0000313" key="4">
    <source>
        <dbReference type="Proteomes" id="UP000640485"/>
    </source>
</evidence>
<dbReference type="InterPro" id="IPR022472">
    <property type="entry name" value="VPLPA-CTERM"/>
</dbReference>
<evidence type="ECO:0000313" key="3">
    <source>
        <dbReference type="EMBL" id="MBK4218153.1"/>
    </source>
</evidence>
<keyword evidence="1" id="KW-1133">Transmembrane helix</keyword>
<gene>
    <name evidence="3" type="ORF">JJJ17_19675</name>
</gene>
<keyword evidence="1" id="KW-0472">Membrane</keyword>
<feature type="chain" id="PRO_5037757106" evidence="2">
    <location>
        <begin position="23"/>
        <end position="198"/>
    </location>
</feature>
<protein>
    <submittedName>
        <fullName evidence="3">VPLPA-CTERM sorting domain-containing protein</fullName>
    </submittedName>
</protein>
<keyword evidence="1" id="KW-0812">Transmembrane</keyword>
<name>A0A934SIA0_9RHOB</name>
<accession>A0A934SIA0</accession>
<dbReference type="AlphaFoldDB" id="A0A934SIA0"/>
<evidence type="ECO:0000256" key="1">
    <source>
        <dbReference type="SAM" id="Phobius"/>
    </source>
</evidence>
<reference evidence="3" key="1">
    <citation type="submission" date="2021-01" db="EMBL/GenBank/DDBJ databases">
        <title>Paracoccus amoyensis sp. nov., isolated from the surface seawater along the coast of Xiamen Island, China.</title>
        <authorList>
            <person name="Lyu L."/>
        </authorList>
    </citation>
    <scope>NUCLEOTIDE SEQUENCE</scope>
    <source>
        <strain evidence="3">MJ17</strain>
    </source>
</reference>
<dbReference type="NCBIfam" id="TIGR03370">
    <property type="entry name" value="VPLPA-CTERM"/>
    <property type="match status" value="1"/>
</dbReference>
<evidence type="ECO:0000256" key="2">
    <source>
        <dbReference type="SAM" id="SignalP"/>
    </source>
</evidence>
<organism evidence="3 4">
    <name type="scientific">Paracoccus caeni</name>
    <dbReference type="NCBI Taxonomy" id="657651"/>
    <lineage>
        <taxon>Bacteria</taxon>
        <taxon>Pseudomonadati</taxon>
        <taxon>Pseudomonadota</taxon>
        <taxon>Alphaproteobacteria</taxon>
        <taxon>Rhodobacterales</taxon>
        <taxon>Paracoccaceae</taxon>
        <taxon>Paracoccus</taxon>
    </lineage>
</organism>
<dbReference type="RefSeq" id="WP_200689523.1">
    <property type="nucleotide sequence ID" value="NZ_JAEPRQ010000013.1"/>
</dbReference>
<dbReference type="EMBL" id="JAEPRQ010000013">
    <property type="protein sequence ID" value="MBK4218153.1"/>
    <property type="molecule type" value="Genomic_DNA"/>
</dbReference>
<feature type="signal peptide" evidence="2">
    <location>
        <begin position="1"/>
        <end position="22"/>
    </location>
</feature>
<keyword evidence="2" id="KW-0732">Signal</keyword>
<keyword evidence="4" id="KW-1185">Reference proteome</keyword>
<comment type="caution">
    <text evidence="3">The sequence shown here is derived from an EMBL/GenBank/DDBJ whole genome shotgun (WGS) entry which is preliminary data.</text>
</comment>
<proteinExistence type="predicted"/>
<feature type="transmembrane region" description="Helical" evidence="1">
    <location>
        <begin position="172"/>
        <end position="191"/>
    </location>
</feature>